<dbReference type="Gene3D" id="3.40.50.300">
    <property type="entry name" value="P-loop containing nucleotide triphosphate hydrolases"/>
    <property type="match status" value="1"/>
</dbReference>
<dbReference type="InterPro" id="IPR001238">
    <property type="entry name" value="DNA-binding_RecF"/>
</dbReference>
<dbReference type="PROSITE" id="PS50017">
    <property type="entry name" value="DEATH_DOMAIN"/>
    <property type="match status" value="1"/>
</dbReference>
<gene>
    <name evidence="12" type="primary">recF</name>
    <name evidence="15" type="ORF">SAMN02745123_02185</name>
</gene>
<evidence type="ECO:0000256" key="9">
    <source>
        <dbReference type="ARBA" id="ARBA00023125"/>
    </source>
</evidence>
<comment type="function">
    <text evidence="12 13">The RecF protein is involved in DNA metabolism; it is required for DNA replication and normal SOS inducibility. RecF binds preferentially to single-stranded, linear DNA. It also seems to bind ATP.</text>
</comment>
<dbReference type="GO" id="GO:0007165">
    <property type="term" value="P:signal transduction"/>
    <property type="evidence" value="ECO:0007669"/>
    <property type="project" value="InterPro"/>
</dbReference>
<dbReference type="EMBL" id="FRAR01000016">
    <property type="protein sequence ID" value="SHK53262.1"/>
    <property type="molecule type" value="Genomic_DNA"/>
</dbReference>
<keyword evidence="9 12" id="KW-0238">DNA-binding</keyword>
<dbReference type="NCBIfam" id="TIGR00611">
    <property type="entry name" value="recf"/>
    <property type="match status" value="1"/>
</dbReference>
<evidence type="ECO:0000256" key="10">
    <source>
        <dbReference type="ARBA" id="ARBA00023204"/>
    </source>
</evidence>
<dbReference type="Gene3D" id="1.20.1050.90">
    <property type="entry name" value="RecF/RecN/SMC, N-terminal domain"/>
    <property type="match status" value="1"/>
</dbReference>
<dbReference type="PANTHER" id="PTHR32182:SF0">
    <property type="entry name" value="DNA REPLICATION AND REPAIR PROTEIN RECF"/>
    <property type="match status" value="1"/>
</dbReference>
<dbReference type="GO" id="GO:0000731">
    <property type="term" value="P:DNA synthesis involved in DNA repair"/>
    <property type="evidence" value="ECO:0007669"/>
    <property type="project" value="TreeGrafter"/>
</dbReference>
<dbReference type="Pfam" id="PF02463">
    <property type="entry name" value="SMC_N"/>
    <property type="match status" value="1"/>
</dbReference>
<dbReference type="InterPro" id="IPR018078">
    <property type="entry name" value="DNA-binding_RecF_CS"/>
</dbReference>
<dbReference type="OrthoDB" id="9803889at2"/>
<dbReference type="GO" id="GO:0005737">
    <property type="term" value="C:cytoplasm"/>
    <property type="evidence" value="ECO:0007669"/>
    <property type="project" value="UniProtKB-SubCell"/>
</dbReference>
<protein>
    <recommendedName>
        <fullName evidence="3 12">DNA replication and repair protein RecF</fullName>
    </recommendedName>
</protein>
<dbReference type="SUPFAM" id="SSF52540">
    <property type="entry name" value="P-loop containing nucleoside triphosphate hydrolases"/>
    <property type="match status" value="1"/>
</dbReference>
<dbReference type="GO" id="GO:0005524">
    <property type="term" value="F:ATP binding"/>
    <property type="evidence" value="ECO:0007669"/>
    <property type="project" value="UniProtKB-UniRule"/>
</dbReference>
<evidence type="ECO:0000256" key="5">
    <source>
        <dbReference type="ARBA" id="ARBA00022705"/>
    </source>
</evidence>
<keyword evidence="6 12" id="KW-0547">Nucleotide-binding</keyword>
<evidence type="ECO:0000256" key="4">
    <source>
        <dbReference type="ARBA" id="ARBA00022490"/>
    </source>
</evidence>
<dbReference type="GO" id="GO:0006302">
    <property type="term" value="P:double-strand break repair"/>
    <property type="evidence" value="ECO:0007669"/>
    <property type="project" value="TreeGrafter"/>
</dbReference>
<evidence type="ECO:0000256" key="6">
    <source>
        <dbReference type="ARBA" id="ARBA00022741"/>
    </source>
</evidence>
<keyword evidence="16" id="KW-1185">Reference proteome</keyword>
<evidence type="ECO:0000259" key="14">
    <source>
        <dbReference type="PROSITE" id="PS50017"/>
    </source>
</evidence>
<feature type="binding site" evidence="12">
    <location>
        <begin position="30"/>
        <end position="37"/>
    </location>
    <ligand>
        <name>ATP</name>
        <dbReference type="ChEBI" id="CHEBI:30616"/>
    </ligand>
</feature>
<organism evidence="15 16">
    <name type="scientific">Desulforamulus aeronauticus DSM 10349</name>
    <dbReference type="NCBI Taxonomy" id="1121421"/>
    <lineage>
        <taxon>Bacteria</taxon>
        <taxon>Bacillati</taxon>
        <taxon>Bacillota</taxon>
        <taxon>Clostridia</taxon>
        <taxon>Eubacteriales</taxon>
        <taxon>Peptococcaceae</taxon>
        <taxon>Desulforamulus</taxon>
    </lineage>
</organism>
<dbReference type="InterPro" id="IPR027417">
    <property type="entry name" value="P-loop_NTPase"/>
</dbReference>
<dbReference type="InterPro" id="IPR042174">
    <property type="entry name" value="RecF_2"/>
</dbReference>
<dbReference type="PROSITE" id="PS00618">
    <property type="entry name" value="RECF_2"/>
    <property type="match status" value="1"/>
</dbReference>
<comment type="subcellular location">
    <subcellularLocation>
        <location evidence="1 12 13">Cytoplasm</location>
    </subcellularLocation>
</comment>
<keyword evidence="8 12" id="KW-0067">ATP-binding</keyword>
<keyword evidence="11 12" id="KW-0742">SOS response</keyword>
<evidence type="ECO:0000256" key="1">
    <source>
        <dbReference type="ARBA" id="ARBA00004496"/>
    </source>
</evidence>
<dbReference type="PROSITE" id="PS00617">
    <property type="entry name" value="RECF_1"/>
    <property type="match status" value="1"/>
</dbReference>
<dbReference type="STRING" id="1121421.SAMN02745123_02185"/>
<feature type="domain" description="Death" evidence="14">
    <location>
        <begin position="148"/>
        <end position="183"/>
    </location>
</feature>
<evidence type="ECO:0000256" key="7">
    <source>
        <dbReference type="ARBA" id="ARBA00022763"/>
    </source>
</evidence>
<dbReference type="InterPro" id="IPR000488">
    <property type="entry name" value="Death_dom"/>
</dbReference>
<evidence type="ECO:0000256" key="12">
    <source>
        <dbReference type="HAMAP-Rule" id="MF_00365"/>
    </source>
</evidence>
<evidence type="ECO:0000256" key="8">
    <source>
        <dbReference type="ARBA" id="ARBA00022840"/>
    </source>
</evidence>
<dbReference type="RefSeq" id="WP_072914178.1">
    <property type="nucleotide sequence ID" value="NZ_FRAR01000016.1"/>
</dbReference>
<evidence type="ECO:0000256" key="13">
    <source>
        <dbReference type="RuleBase" id="RU000578"/>
    </source>
</evidence>
<dbReference type="AlphaFoldDB" id="A0A1M6T896"/>
<reference evidence="16" key="1">
    <citation type="submission" date="2016-11" db="EMBL/GenBank/DDBJ databases">
        <authorList>
            <person name="Varghese N."/>
            <person name="Submissions S."/>
        </authorList>
    </citation>
    <scope>NUCLEOTIDE SEQUENCE [LARGE SCALE GENOMIC DNA]</scope>
    <source>
        <strain evidence="16">DSM 10349</strain>
    </source>
</reference>
<dbReference type="GO" id="GO:0003697">
    <property type="term" value="F:single-stranded DNA binding"/>
    <property type="evidence" value="ECO:0007669"/>
    <property type="project" value="UniProtKB-UniRule"/>
</dbReference>
<proteinExistence type="inferred from homology"/>
<dbReference type="PANTHER" id="PTHR32182">
    <property type="entry name" value="DNA REPLICATION AND REPAIR PROTEIN RECF"/>
    <property type="match status" value="1"/>
</dbReference>
<accession>A0A1M6T896</accession>
<dbReference type="GO" id="GO:0009432">
    <property type="term" value="P:SOS response"/>
    <property type="evidence" value="ECO:0007669"/>
    <property type="project" value="UniProtKB-UniRule"/>
</dbReference>
<sequence>MRVINVTLKNFRNYQEESFQPHQAINIITGSNAQGKTNLLESIYYTFRGRSFRAERDKDIIHWQNDTTTIRTGVLLNSRNVDIKWKIKENNKKLIINGIDTPRAELDHFGVVLFCPEDLYLVKGSPQERRKFLDNDVGSLNPGYSKTWRQYARVLTQRNTLLKEIRDKRTSQTQDMLEVWDEQLYRHGARVIYLRLQILKKLIPIARSIHHKITEGAEELQAKYLSSLALEPGLTEEQIYQIFFKTGQKMRPTEIQRCQTMLGPHRDDLSLSLNGIEARSFGSQGQQRTVTLSLKLSQLELWYREFGDYPILLLDDVLFELDHSRQSMLLDKINKVQTFITTSFTGGIENTIKGAGLLWQVNAGNLTAKEEL</sequence>
<dbReference type="InterPro" id="IPR003395">
    <property type="entry name" value="RecF/RecN/SMC_N"/>
</dbReference>
<dbReference type="Proteomes" id="UP000183997">
    <property type="component" value="Unassembled WGS sequence"/>
</dbReference>
<keyword evidence="5 12" id="KW-0235">DNA replication</keyword>
<evidence type="ECO:0000313" key="16">
    <source>
        <dbReference type="Proteomes" id="UP000183997"/>
    </source>
</evidence>
<evidence type="ECO:0000256" key="2">
    <source>
        <dbReference type="ARBA" id="ARBA00008016"/>
    </source>
</evidence>
<name>A0A1M6T896_9FIRM</name>
<evidence type="ECO:0000256" key="11">
    <source>
        <dbReference type="ARBA" id="ARBA00023236"/>
    </source>
</evidence>
<keyword evidence="7 12" id="KW-0227">DNA damage</keyword>
<comment type="similarity">
    <text evidence="2 12 13">Belongs to the RecF family.</text>
</comment>
<keyword evidence="4 12" id="KW-0963">Cytoplasm</keyword>
<keyword evidence="10 12" id="KW-0234">DNA repair</keyword>
<dbReference type="HAMAP" id="MF_00365">
    <property type="entry name" value="RecF"/>
    <property type="match status" value="1"/>
</dbReference>
<dbReference type="GO" id="GO:0006260">
    <property type="term" value="P:DNA replication"/>
    <property type="evidence" value="ECO:0007669"/>
    <property type="project" value="UniProtKB-UniRule"/>
</dbReference>
<evidence type="ECO:0000256" key="3">
    <source>
        <dbReference type="ARBA" id="ARBA00020170"/>
    </source>
</evidence>
<evidence type="ECO:0000313" key="15">
    <source>
        <dbReference type="EMBL" id="SHK53262.1"/>
    </source>
</evidence>